<accession>A0A2L1UZ32</accession>
<dbReference type="KEGG" id="rox:BV494_25230"/>
<dbReference type="EMBL" id="CP019065">
    <property type="protein sequence ID" value="AVF38185.1"/>
    <property type="molecule type" value="Genomic_DNA"/>
</dbReference>
<reference evidence="2" key="1">
    <citation type="submission" date="2017-01" db="EMBL/GenBank/DDBJ databases">
        <title>Genome sequence of Rouxiella sp. ERMR1:05.</title>
        <authorList>
            <person name="Kumar R."/>
            <person name="Singh D."/>
            <person name="Kumar S."/>
        </authorList>
    </citation>
    <scope>NUCLEOTIDE SEQUENCE [LARGE SCALE GENOMIC DNA]</scope>
    <source>
        <strain evidence="2">ERMR1:05</strain>
        <plasmid evidence="2">unnamed3</plasmid>
    </source>
</reference>
<name>A0A2L1UZ32_9GAMM</name>
<sequence>MHTHHVNDNTATRKTPERCAQIISVIAEQRALFRRLESVGDLQFQREQEEKEVDSLVGQLAENVLIYGVTDWSCRKPKILWDIASFWFAAQRVAIRVYGQAGRLAVENARHDLAQMLMHEKYYWDAERSPRKP</sequence>
<dbReference type="Proteomes" id="UP000239197">
    <property type="component" value="Plasmid unnamed3"/>
</dbReference>
<proteinExistence type="predicted"/>
<dbReference type="OrthoDB" id="6505212at2"/>
<keyword evidence="1" id="KW-0614">Plasmid</keyword>
<protein>
    <submittedName>
        <fullName evidence="1">Uncharacterized protein</fullName>
    </submittedName>
</protein>
<gene>
    <name evidence="1" type="ORF">BV494_25230</name>
</gene>
<dbReference type="RefSeq" id="WP_104925503.1">
    <property type="nucleotide sequence ID" value="NZ_CP019065.1"/>
</dbReference>
<keyword evidence="2" id="KW-1185">Reference proteome</keyword>
<dbReference type="AlphaFoldDB" id="A0A2L1UZ32"/>
<organism evidence="1 2">
    <name type="scientific">Rahnella sikkimica</name>
    <dbReference type="NCBI Taxonomy" id="1805933"/>
    <lineage>
        <taxon>Bacteria</taxon>
        <taxon>Pseudomonadati</taxon>
        <taxon>Pseudomonadota</taxon>
        <taxon>Gammaproteobacteria</taxon>
        <taxon>Enterobacterales</taxon>
        <taxon>Yersiniaceae</taxon>
        <taxon>Rahnella</taxon>
    </lineage>
</organism>
<evidence type="ECO:0000313" key="1">
    <source>
        <dbReference type="EMBL" id="AVF38185.1"/>
    </source>
</evidence>
<geneLocation type="plasmid" evidence="1 2">
    <name>unnamed3</name>
</geneLocation>
<evidence type="ECO:0000313" key="2">
    <source>
        <dbReference type="Proteomes" id="UP000239197"/>
    </source>
</evidence>